<reference evidence="5 6" key="1">
    <citation type="journal article" date="2007" name="Science">
        <title>Sea anemone genome reveals ancestral eumetazoan gene repertoire and genomic organization.</title>
        <authorList>
            <person name="Putnam N.H."/>
            <person name="Srivastava M."/>
            <person name="Hellsten U."/>
            <person name="Dirks B."/>
            <person name="Chapman J."/>
            <person name="Salamov A."/>
            <person name="Terry A."/>
            <person name="Shapiro H."/>
            <person name="Lindquist E."/>
            <person name="Kapitonov V.V."/>
            <person name="Jurka J."/>
            <person name="Genikhovich G."/>
            <person name="Grigoriev I.V."/>
            <person name="Lucas S.M."/>
            <person name="Steele R.E."/>
            <person name="Finnerty J.R."/>
            <person name="Technau U."/>
            <person name="Martindale M.Q."/>
            <person name="Rokhsar D.S."/>
        </authorList>
    </citation>
    <scope>NUCLEOTIDE SEQUENCE [LARGE SCALE GENOMIC DNA]</scope>
    <source>
        <strain evidence="6">CH2 X CH6</strain>
    </source>
</reference>
<gene>
    <name evidence="5" type="ORF">NEMVEDRAFT_v1g216839</name>
</gene>
<dbReference type="HOGENOM" id="CLU_1580373_0_0_1"/>
<evidence type="ECO:0000256" key="1">
    <source>
        <dbReference type="ARBA" id="ARBA00022692"/>
    </source>
</evidence>
<evidence type="ECO:0000256" key="2">
    <source>
        <dbReference type="ARBA" id="ARBA00022989"/>
    </source>
</evidence>
<dbReference type="GO" id="GO:0016020">
    <property type="term" value="C:membrane"/>
    <property type="evidence" value="ECO:0007669"/>
    <property type="project" value="InterPro"/>
</dbReference>
<dbReference type="Proteomes" id="UP000001593">
    <property type="component" value="Unassembled WGS sequence"/>
</dbReference>
<dbReference type="InterPro" id="IPR036640">
    <property type="entry name" value="ABC1_TM_sf"/>
</dbReference>
<dbReference type="SUPFAM" id="SSF90123">
    <property type="entry name" value="ABC transporter transmembrane region"/>
    <property type="match status" value="1"/>
</dbReference>
<keyword evidence="3 4" id="KW-0472">Membrane</keyword>
<keyword evidence="2 4" id="KW-1133">Transmembrane helix</keyword>
<keyword evidence="1 4" id="KW-0812">Transmembrane</keyword>
<dbReference type="Gene3D" id="1.20.1560.10">
    <property type="entry name" value="ABC transporter type 1, transmembrane domain"/>
    <property type="match status" value="1"/>
</dbReference>
<evidence type="ECO:0000313" key="6">
    <source>
        <dbReference type="Proteomes" id="UP000001593"/>
    </source>
</evidence>
<protein>
    <submittedName>
        <fullName evidence="5">Uncharacterized protein</fullName>
    </submittedName>
</protein>
<dbReference type="EMBL" id="DS469780">
    <property type="protein sequence ID" value="EDO33275.1"/>
    <property type="molecule type" value="Genomic_DNA"/>
</dbReference>
<organism evidence="5 6">
    <name type="scientific">Nematostella vectensis</name>
    <name type="common">Starlet sea anemone</name>
    <dbReference type="NCBI Taxonomy" id="45351"/>
    <lineage>
        <taxon>Eukaryota</taxon>
        <taxon>Metazoa</taxon>
        <taxon>Cnidaria</taxon>
        <taxon>Anthozoa</taxon>
        <taxon>Hexacorallia</taxon>
        <taxon>Actiniaria</taxon>
        <taxon>Edwardsiidae</taxon>
        <taxon>Nematostella</taxon>
    </lineage>
</organism>
<dbReference type="GO" id="GO:0005524">
    <property type="term" value="F:ATP binding"/>
    <property type="evidence" value="ECO:0007669"/>
    <property type="project" value="InterPro"/>
</dbReference>
<feature type="transmembrane region" description="Helical" evidence="4">
    <location>
        <begin position="111"/>
        <end position="129"/>
    </location>
</feature>
<name>A7SSM5_NEMVE</name>
<accession>A7SSM5</accession>
<sequence>MFLSFVKVIKQSRSTIPSTFLYDRPGFQFRVFPLSMDLAVLSAESTISVTSQSGQIPVDHKHSHNQDQEAFCQEVVREQLTPTLFSRVVMCIVIVGLVAGEVVRERLTPTLFSRVVMCIVIAGLVAGQISSLSPDYQKARTAAGKIFKLLDRTPAIDSASENGLQPNCL</sequence>
<feature type="transmembrane region" description="Helical" evidence="4">
    <location>
        <begin position="84"/>
        <end position="104"/>
    </location>
</feature>
<evidence type="ECO:0000313" key="5">
    <source>
        <dbReference type="EMBL" id="EDO33275.1"/>
    </source>
</evidence>
<evidence type="ECO:0000256" key="3">
    <source>
        <dbReference type="ARBA" id="ARBA00023136"/>
    </source>
</evidence>
<proteinExistence type="predicted"/>
<keyword evidence="6" id="KW-1185">Reference proteome</keyword>
<dbReference type="InParanoid" id="A7SSM5"/>
<evidence type="ECO:0000256" key="4">
    <source>
        <dbReference type="SAM" id="Phobius"/>
    </source>
</evidence>
<dbReference type="AlphaFoldDB" id="A7SSM5"/>